<protein>
    <submittedName>
        <fullName evidence="1">Uncharacterized protein</fullName>
    </submittedName>
</protein>
<keyword evidence="2" id="KW-1185">Reference proteome</keyword>
<name>D6U757_KTERA</name>
<dbReference type="EMBL" id="ADVG01000005">
    <property type="protein sequence ID" value="EFH79718.1"/>
    <property type="molecule type" value="Genomic_DNA"/>
</dbReference>
<accession>D6U757</accession>
<organism evidence="1 2">
    <name type="scientific">Ktedonobacter racemifer DSM 44963</name>
    <dbReference type="NCBI Taxonomy" id="485913"/>
    <lineage>
        <taxon>Bacteria</taxon>
        <taxon>Bacillati</taxon>
        <taxon>Chloroflexota</taxon>
        <taxon>Ktedonobacteria</taxon>
        <taxon>Ktedonobacterales</taxon>
        <taxon>Ktedonobacteraceae</taxon>
        <taxon>Ktedonobacter</taxon>
    </lineage>
</organism>
<comment type="caution">
    <text evidence="1">The sequence shown here is derived from an EMBL/GenBank/DDBJ whole genome shotgun (WGS) entry which is preliminary data.</text>
</comment>
<dbReference type="STRING" id="485913.Krac_0210"/>
<evidence type="ECO:0000313" key="2">
    <source>
        <dbReference type="Proteomes" id="UP000004508"/>
    </source>
</evidence>
<proteinExistence type="predicted"/>
<dbReference type="InParanoid" id="D6U757"/>
<dbReference type="Proteomes" id="UP000004508">
    <property type="component" value="Unassembled WGS sequence"/>
</dbReference>
<reference evidence="1 2" key="1">
    <citation type="journal article" date="2011" name="Stand. Genomic Sci.">
        <title>Non-contiguous finished genome sequence and contextual data of the filamentous soil bacterium Ktedonobacter racemifer type strain (SOSP1-21).</title>
        <authorList>
            <person name="Chang Y.J."/>
            <person name="Land M."/>
            <person name="Hauser L."/>
            <person name="Chertkov O."/>
            <person name="Del Rio T.G."/>
            <person name="Nolan M."/>
            <person name="Copeland A."/>
            <person name="Tice H."/>
            <person name="Cheng J.F."/>
            <person name="Lucas S."/>
            <person name="Han C."/>
            <person name="Goodwin L."/>
            <person name="Pitluck S."/>
            <person name="Ivanova N."/>
            <person name="Ovchinikova G."/>
            <person name="Pati A."/>
            <person name="Chen A."/>
            <person name="Palaniappan K."/>
            <person name="Mavromatis K."/>
            <person name="Liolios K."/>
            <person name="Brettin T."/>
            <person name="Fiebig A."/>
            <person name="Rohde M."/>
            <person name="Abt B."/>
            <person name="Goker M."/>
            <person name="Detter J.C."/>
            <person name="Woyke T."/>
            <person name="Bristow J."/>
            <person name="Eisen J.A."/>
            <person name="Markowitz V."/>
            <person name="Hugenholtz P."/>
            <person name="Kyrpides N.C."/>
            <person name="Klenk H.P."/>
            <person name="Lapidus A."/>
        </authorList>
    </citation>
    <scope>NUCLEOTIDE SEQUENCE [LARGE SCALE GENOMIC DNA]</scope>
    <source>
        <strain evidence="2">DSM 44963</strain>
    </source>
</reference>
<gene>
    <name evidence="1" type="ORF">Krac_0210</name>
</gene>
<dbReference type="AlphaFoldDB" id="D6U757"/>
<sequence>MREKDLKVGIVPFFWPWLLENHGSFGLEVVNAHQQNFLS</sequence>
<evidence type="ECO:0000313" key="1">
    <source>
        <dbReference type="EMBL" id="EFH79718.1"/>
    </source>
</evidence>